<dbReference type="EMBL" id="QFQJ01000051">
    <property type="protein sequence ID" value="PZQ88840.1"/>
    <property type="molecule type" value="Genomic_DNA"/>
</dbReference>
<reference evidence="1 2" key="1">
    <citation type="submission" date="2017-11" db="EMBL/GenBank/DDBJ databases">
        <title>Infants hospitalized years apart are colonized by the same room-sourced microbial strains.</title>
        <authorList>
            <person name="Brooks B."/>
            <person name="Olm M.R."/>
            <person name="Firek B.A."/>
            <person name="Baker R."/>
            <person name="Thomas B.C."/>
            <person name="Morowitz M.J."/>
            <person name="Banfield J.F."/>
        </authorList>
    </citation>
    <scope>NUCLEOTIDE SEQUENCE [LARGE SCALE GENOMIC DNA]</scope>
    <source>
        <strain evidence="1">S2_003_000_R3_20</strain>
    </source>
</reference>
<dbReference type="Pfam" id="PF08875">
    <property type="entry name" value="DUF1833"/>
    <property type="match status" value="1"/>
</dbReference>
<sequence>MTDYTAFFLNNSGGVVQLECLEISHPSFTKVFRYTRNDEDGIQIGDNFYQYQPMSIKRTNVTNDLDQKLQVTLVDMEDELMDAIKNIRNSAYPRVKPKIDFKIYRDDDLSAPMVEMQTLEAPTISKDSTGLVTFDAQAPELNSVKTGKLYTFEDYPLLKGI</sequence>
<protein>
    <recommendedName>
        <fullName evidence="3">DUF1833 domain-containing protein</fullName>
    </recommendedName>
</protein>
<dbReference type="Proteomes" id="UP000249282">
    <property type="component" value="Unassembled WGS sequence"/>
</dbReference>
<gene>
    <name evidence="1" type="ORF">DI542_10020</name>
</gene>
<evidence type="ECO:0008006" key="3">
    <source>
        <dbReference type="Google" id="ProtNLM"/>
    </source>
</evidence>
<comment type="caution">
    <text evidence="1">The sequence shown here is derived from an EMBL/GenBank/DDBJ whole genome shotgun (WGS) entry which is preliminary data.</text>
</comment>
<dbReference type="InterPro" id="IPR014974">
    <property type="entry name" value="DUF1833"/>
</dbReference>
<organism evidence="1 2">
    <name type="scientific">Acinetobacter johnsonii</name>
    <dbReference type="NCBI Taxonomy" id="40214"/>
    <lineage>
        <taxon>Bacteria</taxon>
        <taxon>Pseudomonadati</taxon>
        <taxon>Pseudomonadota</taxon>
        <taxon>Gammaproteobacteria</taxon>
        <taxon>Moraxellales</taxon>
        <taxon>Moraxellaceae</taxon>
        <taxon>Acinetobacter</taxon>
    </lineage>
</organism>
<proteinExistence type="predicted"/>
<evidence type="ECO:0000313" key="1">
    <source>
        <dbReference type="EMBL" id="PZQ88840.1"/>
    </source>
</evidence>
<dbReference type="AlphaFoldDB" id="A0A2W5TS78"/>
<accession>A0A2W5TS78</accession>
<evidence type="ECO:0000313" key="2">
    <source>
        <dbReference type="Proteomes" id="UP000249282"/>
    </source>
</evidence>
<name>A0A2W5TS78_ACIJO</name>